<dbReference type="AlphaFoldDB" id="A0AAJ0C9Y5"/>
<feature type="compositionally biased region" description="Basic and acidic residues" evidence="1">
    <location>
        <begin position="210"/>
        <end position="222"/>
    </location>
</feature>
<protein>
    <submittedName>
        <fullName evidence="2">Uncharacterized protein</fullName>
    </submittedName>
</protein>
<feature type="compositionally biased region" description="Basic and acidic residues" evidence="1">
    <location>
        <begin position="428"/>
        <end position="438"/>
    </location>
</feature>
<feature type="region of interest" description="Disordered" evidence="1">
    <location>
        <begin position="492"/>
        <end position="558"/>
    </location>
</feature>
<accession>A0AAJ0C9Y5</accession>
<name>A0AAJ0C9Y5_9PEZI</name>
<feature type="compositionally biased region" description="Basic and acidic residues" evidence="1">
    <location>
        <begin position="129"/>
        <end position="139"/>
    </location>
</feature>
<feature type="region of interest" description="Disordered" evidence="1">
    <location>
        <begin position="1"/>
        <end position="480"/>
    </location>
</feature>
<dbReference type="EMBL" id="MU838998">
    <property type="protein sequence ID" value="KAK1771648.1"/>
    <property type="molecule type" value="Genomic_DNA"/>
</dbReference>
<feature type="compositionally biased region" description="Polar residues" evidence="1">
    <location>
        <begin position="91"/>
        <end position="121"/>
    </location>
</feature>
<feature type="compositionally biased region" description="Polar residues" evidence="1">
    <location>
        <begin position="445"/>
        <end position="455"/>
    </location>
</feature>
<comment type="caution">
    <text evidence="2">The sequence shown here is derived from an EMBL/GenBank/DDBJ whole genome shotgun (WGS) entry which is preliminary data.</text>
</comment>
<dbReference type="PANTHER" id="PTHR42023">
    <property type="entry name" value="BHLH DOMAIN-CONTAINING PROTEIN"/>
    <property type="match status" value="1"/>
</dbReference>
<feature type="compositionally biased region" description="Polar residues" evidence="1">
    <location>
        <begin position="181"/>
        <end position="196"/>
    </location>
</feature>
<feature type="compositionally biased region" description="Basic and acidic residues" evidence="1">
    <location>
        <begin position="457"/>
        <end position="474"/>
    </location>
</feature>
<organism evidence="2 3">
    <name type="scientific">Phialemonium atrogriseum</name>
    <dbReference type="NCBI Taxonomy" id="1093897"/>
    <lineage>
        <taxon>Eukaryota</taxon>
        <taxon>Fungi</taxon>
        <taxon>Dikarya</taxon>
        <taxon>Ascomycota</taxon>
        <taxon>Pezizomycotina</taxon>
        <taxon>Sordariomycetes</taxon>
        <taxon>Sordariomycetidae</taxon>
        <taxon>Cephalothecales</taxon>
        <taxon>Cephalothecaceae</taxon>
        <taxon>Phialemonium</taxon>
    </lineage>
</organism>
<evidence type="ECO:0000313" key="2">
    <source>
        <dbReference type="EMBL" id="KAK1771648.1"/>
    </source>
</evidence>
<dbReference type="Proteomes" id="UP001244011">
    <property type="component" value="Unassembled WGS sequence"/>
</dbReference>
<feature type="compositionally biased region" description="Low complexity" evidence="1">
    <location>
        <begin position="306"/>
        <end position="350"/>
    </location>
</feature>
<gene>
    <name evidence="2" type="ORF">QBC33DRAFT_159668</name>
</gene>
<feature type="compositionally biased region" description="Pro residues" evidence="1">
    <location>
        <begin position="1"/>
        <end position="10"/>
    </location>
</feature>
<evidence type="ECO:0000256" key="1">
    <source>
        <dbReference type="SAM" id="MobiDB-lite"/>
    </source>
</evidence>
<dbReference type="RefSeq" id="XP_060287861.1">
    <property type="nucleotide sequence ID" value="XM_060422233.1"/>
</dbReference>
<feature type="compositionally biased region" description="Basic residues" evidence="1">
    <location>
        <begin position="357"/>
        <end position="372"/>
    </location>
</feature>
<keyword evidence="3" id="KW-1185">Reference proteome</keyword>
<dbReference type="GeneID" id="85305420"/>
<sequence>MRQAHPPPRNPNNSYRSSSFRPASSVYSQPSPVSNNFSSAGSGANYHHGAAPDDISPPSSPEPSYTTSGGYGVPRGRSRDVSPIDEDLSAMTISHGTSRNARNNMEAQQSDGAAQSRSNIPSLRRARRKQSDAALREATQRQGQQKGDVRWDTMTGEPTNSATGKSSQVKPAEFARGLGISASSAPTQKSPPSAITSFGDKVRRMAQSGRADKKPDTVEHGIDPAAGAFTSSRPGWRGASGRTALVEPVRDNPEVTPLKIPRKSSKRVTSPPLAAGPGKPGLFSGTPVSGHAAPVGPSGAETAAHSVPPRETVRRVVPSSQMSFPPNSQPQSSAPSESAISSTSIAAQEATRGRQQGIRRKPPPAHGNHHHSHQESGSSVYTQDPHAPIPPPHAANPTSTGPVDPWTQPASRFSVTTYATSAAATPRESLDVFDHDRPPMPTPPQQYHSSPQPKQDSVMDRRRPKLTESDDDKVYPSSGAPVFVSIKDSFMTSPFSSSSTAARERKAAATGTSTGSSRPEPAAVSWARTAGERPVSTASSINKMLPPAPPEATAEESRDRVGMLNAQLQSLGNRRINLLRSVKQMTELMPQDNVLDSAEVVHKRGLERRKVEALRLELADVQREEYELGLKLHRAYKRMDRDEQYENSALWVRRVTS</sequence>
<proteinExistence type="predicted"/>
<feature type="compositionally biased region" description="Low complexity" evidence="1">
    <location>
        <begin position="416"/>
        <end position="425"/>
    </location>
</feature>
<feature type="compositionally biased region" description="Low complexity" evidence="1">
    <location>
        <begin position="271"/>
        <end position="282"/>
    </location>
</feature>
<dbReference type="PANTHER" id="PTHR42023:SF1">
    <property type="entry name" value="BHLH DOMAIN-CONTAINING PROTEIN"/>
    <property type="match status" value="1"/>
</dbReference>
<feature type="compositionally biased region" description="Low complexity" evidence="1">
    <location>
        <begin position="11"/>
        <end position="45"/>
    </location>
</feature>
<reference evidence="2" key="1">
    <citation type="submission" date="2023-06" db="EMBL/GenBank/DDBJ databases">
        <title>Genome-scale phylogeny and comparative genomics of the fungal order Sordariales.</title>
        <authorList>
            <consortium name="Lawrence Berkeley National Laboratory"/>
            <person name="Hensen N."/>
            <person name="Bonometti L."/>
            <person name="Westerberg I."/>
            <person name="Brannstrom I.O."/>
            <person name="Guillou S."/>
            <person name="Cros-Aarteil S."/>
            <person name="Calhoun S."/>
            <person name="Haridas S."/>
            <person name="Kuo A."/>
            <person name="Mondo S."/>
            <person name="Pangilinan J."/>
            <person name="Riley R."/>
            <person name="Labutti K."/>
            <person name="Andreopoulos B."/>
            <person name="Lipzen A."/>
            <person name="Chen C."/>
            <person name="Yanf M."/>
            <person name="Daum C."/>
            <person name="Ng V."/>
            <person name="Clum A."/>
            <person name="Steindorff A."/>
            <person name="Ohm R."/>
            <person name="Martin F."/>
            <person name="Silar P."/>
            <person name="Natvig D."/>
            <person name="Lalanne C."/>
            <person name="Gautier V."/>
            <person name="Ament-Velasquez S.L."/>
            <person name="Kruys A."/>
            <person name="Hutchinson M.I."/>
            <person name="Powell A.J."/>
            <person name="Barry K."/>
            <person name="Miller A.N."/>
            <person name="Grigoriev I.V."/>
            <person name="Debuchy R."/>
            <person name="Gladieux P."/>
            <person name="Thoren M.H."/>
            <person name="Johannesson H."/>
        </authorList>
    </citation>
    <scope>NUCLEOTIDE SEQUENCE</scope>
    <source>
        <strain evidence="2">8032-3</strain>
    </source>
</reference>
<evidence type="ECO:0000313" key="3">
    <source>
        <dbReference type="Proteomes" id="UP001244011"/>
    </source>
</evidence>
<feature type="compositionally biased region" description="Polar residues" evidence="1">
    <location>
        <begin position="156"/>
        <end position="169"/>
    </location>
</feature>